<evidence type="ECO:0000256" key="2">
    <source>
        <dbReference type="ARBA" id="ARBA00023002"/>
    </source>
</evidence>
<comment type="similarity">
    <text evidence="1">Belongs to the short-chain dehydrogenases/reductases (SDR) family.</text>
</comment>
<dbReference type="Gene3D" id="3.40.50.720">
    <property type="entry name" value="NAD(P)-binding Rossmann-like Domain"/>
    <property type="match status" value="1"/>
</dbReference>
<dbReference type="GO" id="GO:0016491">
    <property type="term" value="F:oxidoreductase activity"/>
    <property type="evidence" value="ECO:0007669"/>
    <property type="project" value="UniProtKB-KW"/>
</dbReference>
<reference evidence="3 4" key="1">
    <citation type="submission" date="2018-12" db="EMBL/GenBank/DDBJ databases">
        <title>A novel vanA-carrying plasmid in a clinical isolate of Enterococcus avium.</title>
        <authorList>
            <person name="Bernasconi O.J."/>
            <person name="Luzzaro F."/>
            <person name="Endimiani A."/>
        </authorList>
    </citation>
    <scope>NUCLEOTIDE SEQUENCE [LARGE SCALE GENOMIC DNA]</scope>
    <source>
        <strain evidence="3 4">LC0559/18</strain>
    </source>
</reference>
<proteinExistence type="inferred from homology"/>
<keyword evidence="2" id="KW-0560">Oxidoreductase</keyword>
<dbReference type="AlphaFoldDB" id="A0A437URG9"/>
<comment type="caution">
    <text evidence="3">The sequence shown here is derived from an EMBL/GenBank/DDBJ whole genome shotgun (WGS) entry which is preliminary data.</text>
</comment>
<dbReference type="EMBL" id="RYZS01000001">
    <property type="protein sequence ID" value="RVU96211.1"/>
    <property type="molecule type" value="Genomic_DNA"/>
</dbReference>
<dbReference type="InterPro" id="IPR020904">
    <property type="entry name" value="Sc_DH/Rdtase_CS"/>
</dbReference>
<dbReference type="CDD" id="cd05233">
    <property type="entry name" value="SDR_c"/>
    <property type="match status" value="1"/>
</dbReference>
<dbReference type="PRINTS" id="PR00081">
    <property type="entry name" value="GDHRDH"/>
</dbReference>
<dbReference type="Proteomes" id="UP000288388">
    <property type="component" value="Unassembled WGS sequence"/>
</dbReference>
<dbReference type="FunFam" id="3.40.50.720:FF:000084">
    <property type="entry name" value="Short-chain dehydrogenase reductase"/>
    <property type="match status" value="1"/>
</dbReference>
<dbReference type="NCBIfam" id="NF005118">
    <property type="entry name" value="PRK06550.1"/>
    <property type="match status" value="1"/>
</dbReference>
<dbReference type="PROSITE" id="PS00061">
    <property type="entry name" value="ADH_SHORT"/>
    <property type="match status" value="1"/>
</dbReference>
<evidence type="ECO:0000256" key="1">
    <source>
        <dbReference type="ARBA" id="ARBA00006484"/>
    </source>
</evidence>
<dbReference type="InterPro" id="IPR002347">
    <property type="entry name" value="SDR_fam"/>
</dbReference>
<dbReference type="SUPFAM" id="SSF51735">
    <property type="entry name" value="NAD(P)-binding Rossmann-fold domains"/>
    <property type="match status" value="1"/>
</dbReference>
<dbReference type="InterPro" id="IPR036291">
    <property type="entry name" value="NAD(P)-bd_dom_sf"/>
</dbReference>
<accession>A0A437URG9</accession>
<organism evidence="3 4">
    <name type="scientific">Enterococcus avium</name>
    <name type="common">Streptococcus avium</name>
    <dbReference type="NCBI Taxonomy" id="33945"/>
    <lineage>
        <taxon>Bacteria</taxon>
        <taxon>Bacillati</taxon>
        <taxon>Bacillota</taxon>
        <taxon>Bacilli</taxon>
        <taxon>Lactobacillales</taxon>
        <taxon>Enterococcaceae</taxon>
        <taxon>Enterococcus</taxon>
    </lineage>
</organism>
<name>A0A437URG9_ENTAV</name>
<evidence type="ECO:0000313" key="4">
    <source>
        <dbReference type="Proteomes" id="UP000288388"/>
    </source>
</evidence>
<dbReference type="GO" id="GO:0008206">
    <property type="term" value="P:bile acid metabolic process"/>
    <property type="evidence" value="ECO:0007669"/>
    <property type="project" value="UniProtKB-ARBA"/>
</dbReference>
<dbReference type="InterPro" id="IPR051122">
    <property type="entry name" value="SDR_DHRS6-like"/>
</dbReference>
<dbReference type="Pfam" id="PF13561">
    <property type="entry name" value="adh_short_C2"/>
    <property type="match status" value="1"/>
</dbReference>
<dbReference type="PANTHER" id="PTHR43477">
    <property type="entry name" value="DIHYDROANTICAPSIN 7-DEHYDROGENASE"/>
    <property type="match status" value="1"/>
</dbReference>
<sequence>MMTFDFTDKTVFVTGAASGIGTTQAQAFLKAGARVFAFDQQELNLSAIQKCYPNHFAYCLGDVRDKDSLKAAIETCHGIFGKVDILLNTAGVLDDYLPLAKTEDDLWEKILDTNLKSMFILTKLLLPELLENRGTVINMASIAGLVAGGGGIAYTTSKHAIVGFTKQLALDYAAEGLHVNALAPGAIQTPMNQADFAGDGQMAKWVAEETPVKRWAKPEEVAYATLFLASEETRYMQGNILPIDGGWLLK</sequence>
<dbReference type="RefSeq" id="WP_127979566.1">
    <property type="nucleotide sequence ID" value="NZ_JAQLBW010000102.1"/>
</dbReference>
<protein>
    <submittedName>
        <fullName evidence="3">3-oxoacyl-ACP reductase</fullName>
    </submittedName>
</protein>
<dbReference type="PANTHER" id="PTHR43477:SF1">
    <property type="entry name" value="DIHYDROANTICAPSIN 7-DEHYDROGENASE"/>
    <property type="match status" value="1"/>
</dbReference>
<dbReference type="PRINTS" id="PR00080">
    <property type="entry name" value="SDRFAMILY"/>
</dbReference>
<evidence type="ECO:0000313" key="3">
    <source>
        <dbReference type="EMBL" id="RVU96211.1"/>
    </source>
</evidence>
<gene>
    <name evidence="3" type="ORF">EK398_15925</name>
</gene>